<keyword evidence="2" id="KW-1185">Reference proteome</keyword>
<name>A0ACD1GD86_9EURO</name>
<evidence type="ECO:0000313" key="1">
    <source>
        <dbReference type="EMBL" id="RAH47249.1"/>
    </source>
</evidence>
<evidence type="ECO:0000313" key="2">
    <source>
        <dbReference type="Proteomes" id="UP000249057"/>
    </source>
</evidence>
<reference evidence="1" key="1">
    <citation type="submission" date="2018-02" db="EMBL/GenBank/DDBJ databases">
        <title>The genomes of Aspergillus section Nigri reveals drivers in fungal speciation.</title>
        <authorList>
            <consortium name="DOE Joint Genome Institute"/>
            <person name="Vesth T.C."/>
            <person name="Nybo J."/>
            <person name="Theobald S."/>
            <person name="Brandl J."/>
            <person name="Frisvad J.C."/>
            <person name="Nielsen K.F."/>
            <person name="Lyhne E.K."/>
            <person name="Kogle M.E."/>
            <person name="Kuo A."/>
            <person name="Riley R."/>
            <person name="Clum A."/>
            <person name="Nolan M."/>
            <person name="Lipzen A."/>
            <person name="Salamov A."/>
            <person name="Henrissat B."/>
            <person name="Wiebenga A."/>
            <person name="De vries R.P."/>
            <person name="Grigoriev I.V."/>
            <person name="Mortensen U.H."/>
            <person name="Andersen M.R."/>
            <person name="Baker S.E."/>
        </authorList>
    </citation>
    <scope>NUCLEOTIDE SEQUENCE</scope>
    <source>
        <strain evidence="1">CBS 621.78</strain>
    </source>
</reference>
<protein>
    <submittedName>
        <fullName evidence="1">Uncharacterized protein</fullName>
    </submittedName>
</protein>
<proteinExistence type="predicted"/>
<organism evidence="1 2">
    <name type="scientific">Aspergillus brunneoviolaceus CBS 621.78</name>
    <dbReference type="NCBI Taxonomy" id="1450534"/>
    <lineage>
        <taxon>Eukaryota</taxon>
        <taxon>Fungi</taxon>
        <taxon>Dikarya</taxon>
        <taxon>Ascomycota</taxon>
        <taxon>Pezizomycotina</taxon>
        <taxon>Eurotiomycetes</taxon>
        <taxon>Eurotiomycetidae</taxon>
        <taxon>Eurotiales</taxon>
        <taxon>Aspergillaceae</taxon>
        <taxon>Aspergillus</taxon>
        <taxon>Aspergillus subgen. Circumdati</taxon>
    </lineage>
</organism>
<sequence length="142" mass="16270">MALSAGIMSIIVEFVASCEVIDCFGVNLSHLDSVSMHDLARLRLINKTFCYFASEHFFRTLTWMRGLWEEICYSSYAVHVRQVHLIDPDHGSERMSWERITMQLPTVLSCLPNLESMVVHLEYSSTSDLEAINPPRVLVQSF</sequence>
<dbReference type="EMBL" id="KZ825331">
    <property type="protein sequence ID" value="RAH47249.1"/>
    <property type="molecule type" value="Genomic_DNA"/>
</dbReference>
<accession>A0ACD1GD86</accession>
<gene>
    <name evidence="1" type="ORF">BO95DRAFT_87415</name>
</gene>
<dbReference type="Proteomes" id="UP000249057">
    <property type="component" value="Unassembled WGS sequence"/>
</dbReference>